<name>A0A182MLB0_9DIPT</name>
<reference evidence="2" key="1">
    <citation type="submission" date="2013-09" db="EMBL/GenBank/DDBJ databases">
        <title>The Genome Sequence of Anopheles culicifacies species A.</title>
        <authorList>
            <consortium name="The Broad Institute Genomics Platform"/>
            <person name="Neafsey D.E."/>
            <person name="Besansky N."/>
            <person name="Howell P."/>
            <person name="Walton C."/>
            <person name="Young S.K."/>
            <person name="Zeng Q."/>
            <person name="Gargeya S."/>
            <person name="Fitzgerald M."/>
            <person name="Haas B."/>
            <person name="Abouelleil A."/>
            <person name="Allen A.W."/>
            <person name="Alvarado L."/>
            <person name="Arachchi H.M."/>
            <person name="Berlin A.M."/>
            <person name="Chapman S.B."/>
            <person name="Gainer-Dewar J."/>
            <person name="Goldberg J."/>
            <person name="Griggs A."/>
            <person name="Gujja S."/>
            <person name="Hansen M."/>
            <person name="Howarth C."/>
            <person name="Imamovic A."/>
            <person name="Ireland A."/>
            <person name="Larimer J."/>
            <person name="McCowan C."/>
            <person name="Murphy C."/>
            <person name="Pearson M."/>
            <person name="Poon T.W."/>
            <person name="Priest M."/>
            <person name="Roberts A."/>
            <person name="Saif S."/>
            <person name="Shea T."/>
            <person name="Sisk P."/>
            <person name="Sykes S."/>
            <person name="Wortman J."/>
            <person name="Nusbaum C."/>
            <person name="Birren B."/>
        </authorList>
    </citation>
    <scope>NUCLEOTIDE SEQUENCE [LARGE SCALE GENOMIC DNA]</scope>
    <source>
        <strain evidence="2">A-37</strain>
    </source>
</reference>
<evidence type="ECO:0000313" key="2">
    <source>
        <dbReference type="Proteomes" id="UP000075883"/>
    </source>
</evidence>
<accession>A0A182MLB0</accession>
<protein>
    <submittedName>
        <fullName evidence="1">Uncharacterized protein</fullName>
    </submittedName>
</protein>
<evidence type="ECO:0000313" key="1">
    <source>
        <dbReference type="EnsemblMetazoa" id="ACUA021020-PA"/>
    </source>
</evidence>
<dbReference type="VEuPathDB" id="VectorBase:ACUA021020"/>
<dbReference type="EMBL" id="AXCM01006379">
    <property type="status" value="NOT_ANNOTATED_CDS"/>
    <property type="molecule type" value="Genomic_DNA"/>
</dbReference>
<dbReference type="EnsemblMetazoa" id="ACUA021020-RA">
    <property type="protein sequence ID" value="ACUA021020-PA"/>
    <property type="gene ID" value="ACUA021020"/>
</dbReference>
<dbReference type="Proteomes" id="UP000075883">
    <property type="component" value="Unassembled WGS sequence"/>
</dbReference>
<keyword evidence="2" id="KW-1185">Reference proteome</keyword>
<dbReference type="AlphaFoldDB" id="A0A182MLB0"/>
<sequence length="164" mass="18377">MCACRCRHKIEQVEANRLTRRLICLRVIRHAYTQTYTRPQKRVNNCIATQSTGVTSSPGNWELWVCGYNWYKLYTAGEMSIEPITYIIIRIIIATTTTISLHPALAIINIIFVERVKNEGTEQFSTNSSPSGLDGHAVIIDQAGPTSCLITIVSGNFIYAVKVL</sequence>
<reference evidence="1" key="2">
    <citation type="submission" date="2020-05" db="UniProtKB">
        <authorList>
            <consortium name="EnsemblMetazoa"/>
        </authorList>
    </citation>
    <scope>IDENTIFICATION</scope>
    <source>
        <strain evidence="1">A-37</strain>
    </source>
</reference>
<organism evidence="1 2">
    <name type="scientific">Anopheles culicifacies</name>
    <dbReference type="NCBI Taxonomy" id="139723"/>
    <lineage>
        <taxon>Eukaryota</taxon>
        <taxon>Metazoa</taxon>
        <taxon>Ecdysozoa</taxon>
        <taxon>Arthropoda</taxon>
        <taxon>Hexapoda</taxon>
        <taxon>Insecta</taxon>
        <taxon>Pterygota</taxon>
        <taxon>Neoptera</taxon>
        <taxon>Endopterygota</taxon>
        <taxon>Diptera</taxon>
        <taxon>Nematocera</taxon>
        <taxon>Culicoidea</taxon>
        <taxon>Culicidae</taxon>
        <taxon>Anophelinae</taxon>
        <taxon>Anopheles</taxon>
        <taxon>culicifacies species complex</taxon>
    </lineage>
</organism>
<proteinExistence type="predicted"/>